<reference evidence="1" key="1">
    <citation type="submission" date="2014-09" db="EMBL/GenBank/DDBJ databases">
        <authorList>
            <person name="Magalhaes I.L.F."/>
            <person name="Oliveira U."/>
            <person name="Santos F.R."/>
            <person name="Vidigal T.H.D.A."/>
            <person name="Brescovit A.D."/>
            <person name="Santos A.J."/>
        </authorList>
    </citation>
    <scope>NUCLEOTIDE SEQUENCE</scope>
    <source>
        <tissue evidence="1">Shoot tissue taken approximately 20 cm above the soil surface</tissue>
    </source>
</reference>
<accession>A0A0A8ZFI9</accession>
<reference evidence="1" key="2">
    <citation type="journal article" date="2015" name="Data Brief">
        <title>Shoot transcriptome of the giant reed, Arundo donax.</title>
        <authorList>
            <person name="Barrero R.A."/>
            <person name="Guerrero F.D."/>
            <person name="Moolhuijzen P."/>
            <person name="Goolsby J.A."/>
            <person name="Tidwell J."/>
            <person name="Bellgard S.E."/>
            <person name="Bellgard M.I."/>
        </authorList>
    </citation>
    <scope>NUCLEOTIDE SEQUENCE</scope>
    <source>
        <tissue evidence="1">Shoot tissue taken approximately 20 cm above the soil surface</tissue>
    </source>
</reference>
<protein>
    <submittedName>
        <fullName evidence="1">Uncharacterized protein</fullName>
    </submittedName>
</protein>
<organism evidence="1">
    <name type="scientific">Arundo donax</name>
    <name type="common">Giant reed</name>
    <name type="synonym">Donax arundinaceus</name>
    <dbReference type="NCBI Taxonomy" id="35708"/>
    <lineage>
        <taxon>Eukaryota</taxon>
        <taxon>Viridiplantae</taxon>
        <taxon>Streptophyta</taxon>
        <taxon>Embryophyta</taxon>
        <taxon>Tracheophyta</taxon>
        <taxon>Spermatophyta</taxon>
        <taxon>Magnoliopsida</taxon>
        <taxon>Liliopsida</taxon>
        <taxon>Poales</taxon>
        <taxon>Poaceae</taxon>
        <taxon>PACMAD clade</taxon>
        <taxon>Arundinoideae</taxon>
        <taxon>Arundineae</taxon>
        <taxon>Arundo</taxon>
    </lineage>
</organism>
<sequence>MHYGLATEYANKDAVPAEI</sequence>
<dbReference type="EMBL" id="GBRH01264288">
    <property type="protein sequence ID" value="JAD33607.1"/>
    <property type="molecule type" value="Transcribed_RNA"/>
</dbReference>
<proteinExistence type="predicted"/>
<name>A0A0A8ZFI9_ARUDO</name>
<dbReference type="AlphaFoldDB" id="A0A0A8ZFI9"/>
<evidence type="ECO:0000313" key="1">
    <source>
        <dbReference type="EMBL" id="JAD33607.1"/>
    </source>
</evidence>